<dbReference type="Pfam" id="PF09079">
    <property type="entry name" value="WHD_Cdc6"/>
    <property type="match status" value="1"/>
</dbReference>
<evidence type="ECO:0000313" key="8">
    <source>
        <dbReference type="Proteomes" id="UP001203207"/>
    </source>
</evidence>
<keyword evidence="4 5" id="KW-0067">ATP-binding</keyword>
<dbReference type="AlphaFoldDB" id="A0AAE3FY22"/>
<dbReference type="GO" id="GO:0006260">
    <property type="term" value="P:DNA replication"/>
    <property type="evidence" value="ECO:0007669"/>
    <property type="project" value="UniProtKB-UniRule"/>
</dbReference>
<dbReference type="Gene3D" id="3.40.50.300">
    <property type="entry name" value="P-loop containing nucleotide triphosphate hydrolases"/>
    <property type="match status" value="1"/>
</dbReference>
<comment type="function">
    <text evidence="5">Involved in regulation of DNA replication.</text>
</comment>
<dbReference type="GO" id="GO:0005524">
    <property type="term" value="F:ATP binding"/>
    <property type="evidence" value="ECO:0007669"/>
    <property type="project" value="UniProtKB-UniRule"/>
</dbReference>
<dbReference type="Proteomes" id="UP001203207">
    <property type="component" value="Unassembled WGS sequence"/>
</dbReference>
<feature type="domain" description="AAA+ ATPase" evidence="6">
    <location>
        <begin position="48"/>
        <end position="284"/>
    </location>
</feature>
<evidence type="ECO:0000256" key="3">
    <source>
        <dbReference type="ARBA" id="ARBA00022741"/>
    </source>
</evidence>
<feature type="binding site" evidence="5">
    <location>
        <position position="300"/>
    </location>
    <ligand>
        <name>ATP</name>
        <dbReference type="ChEBI" id="CHEBI:30616"/>
    </ligand>
</feature>
<dbReference type="HAMAP" id="MF_01407">
    <property type="entry name" value="ORC1_type_DNA_replic_protein"/>
    <property type="match status" value="1"/>
</dbReference>
<keyword evidence="3 5" id="KW-0547">Nucleotide-binding</keyword>
<keyword evidence="2 5" id="KW-0235">DNA replication</keyword>
<dbReference type="NCBIfam" id="TIGR02928">
    <property type="entry name" value="orc1/cdc6 family replication initiation protein"/>
    <property type="match status" value="1"/>
</dbReference>
<feature type="binding site" evidence="5">
    <location>
        <position position="288"/>
    </location>
    <ligand>
        <name>ATP</name>
        <dbReference type="ChEBI" id="CHEBI:30616"/>
    </ligand>
</feature>
<dbReference type="Gene3D" id="1.10.10.10">
    <property type="entry name" value="Winged helix-like DNA-binding domain superfamily/Winged helix DNA-binding domain"/>
    <property type="match status" value="1"/>
</dbReference>
<dbReference type="RefSeq" id="WP_250583591.1">
    <property type="nucleotide sequence ID" value="NZ_JAKRVX010000002.1"/>
</dbReference>
<dbReference type="PANTHER" id="PTHR10763:SF22">
    <property type="entry name" value="ORC1-TYPE DNA REPLICATION PROTEIN"/>
    <property type="match status" value="1"/>
</dbReference>
<dbReference type="InterPro" id="IPR014277">
    <property type="entry name" value="Orc1/Cdc6_arc"/>
</dbReference>
<evidence type="ECO:0000256" key="4">
    <source>
        <dbReference type="ARBA" id="ARBA00022840"/>
    </source>
</evidence>
<dbReference type="Gene3D" id="1.10.8.60">
    <property type="match status" value="1"/>
</dbReference>
<dbReference type="SUPFAM" id="SSF46785">
    <property type="entry name" value="Winged helix' DNA-binding domain"/>
    <property type="match status" value="1"/>
</dbReference>
<sequence>MTFERSATTPFADDTVLSEAYIPNELRGRDNELNEVSEILQQIIDREEPFNSFIYGISGTGKTVSIKYKIQQLQKALSAYDDVHATFIYQNCESINSSYQAAIAIVNSFLRGSRDRPEDRITYDYLKNGLSTDKKALPTAGLPADRVYSLFFELLDLLTYKNTVYCSAVQNAVEKKSYPDLEDLTVTDIIGNKQSDSLQSILSNLHEQEGITPPSEVRDYVVVVLDEVDRIGTRDELLYEIPRSRANGRVDSVTPSVIGISNDIAYKESIKSKTDSSLRLKEITFKKYNVEELQEIITQRAELAFKSGAYDEAIIGFTAAIARKNGGDARYAIALLQKAGVKAKQLEDTVVTETHINLADEEKRRDRVYEVVEDLNEHEKLLLAAIVYHNIHNETPISRTDLYPTYNQFANQLLESANVSRRVADYLKEMSQLGLLTRENAYAGPGQSGFTYDIDRVDYELMIKILASANDRPGGLLPNKLKKAYERFINQQSRPQ</sequence>
<dbReference type="Pfam" id="PF22703">
    <property type="entry name" value="Cdc6_lid"/>
    <property type="match status" value="1"/>
</dbReference>
<dbReference type="InterPro" id="IPR036390">
    <property type="entry name" value="WH_DNA-bd_sf"/>
</dbReference>
<dbReference type="InterPro" id="IPR050311">
    <property type="entry name" value="ORC1/CDC6"/>
</dbReference>
<dbReference type="InterPro" id="IPR055237">
    <property type="entry name" value="Cdc6_lid"/>
</dbReference>
<dbReference type="PANTHER" id="PTHR10763">
    <property type="entry name" value="CELL DIVISION CONTROL PROTEIN 6-RELATED"/>
    <property type="match status" value="1"/>
</dbReference>
<evidence type="ECO:0000259" key="6">
    <source>
        <dbReference type="SMART" id="SM00382"/>
    </source>
</evidence>
<evidence type="ECO:0000256" key="1">
    <source>
        <dbReference type="ARBA" id="ARBA00006184"/>
    </source>
</evidence>
<name>A0AAE3FY22_9EURY</name>
<gene>
    <name evidence="7" type="ORF">AArcSt2_07330</name>
</gene>
<dbReference type="SUPFAM" id="SSF52540">
    <property type="entry name" value="P-loop containing nucleoside triphosphate hydrolases"/>
    <property type="match status" value="1"/>
</dbReference>
<reference evidence="7" key="2">
    <citation type="submission" date="2022-02" db="EMBL/GenBank/DDBJ databases">
        <authorList>
            <person name="Elcheninov A.G."/>
            <person name="Sorokin D.Y."/>
            <person name="Kublanov I.V."/>
        </authorList>
    </citation>
    <scope>NUCLEOTIDE SEQUENCE</scope>
    <source>
        <strain evidence="7">AArc-St2</strain>
    </source>
</reference>
<dbReference type="InterPro" id="IPR015163">
    <property type="entry name" value="Cdc6_C"/>
</dbReference>
<dbReference type="EMBL" id="JAKRVX010000002">
    <property type="protein sequence ID" value="MCL9816754.1"/>
    <property type="molecule type" value="Genomic_DNA"/>
</dbReference>
<evidence type="ECO:0000256" key="5">
    <source>
        <dbReference type="HAMAP-Rule" id="MF_01407"/>
    </source>
</evidence>
<evidence type="ECO:0000313" key="7">
    <source>
        <dbReference type="EMBL" id="MCL9816754.1"/>
    </source>
</evidence>
<proteinExistence type="inferred from homology"/>
<organism evidence="7 8">
    <name type="scientific">Natronocalculus amylovorans</name>
    <dbReference type="NCBI Taxonomy" id="2917812"/>
    <lineage>
        <taxon>Archaea</taxon>
        <taxon>Methanobacteriati</taxon>
        <taxon>Methanobacteriota</taxon>
        <taxon>Stenosarchaea group</taxon>
        <taxon>Halobacteria</taxon>
        <taxon>Halobacteriales</taxon>
        <taxon>Haloferacaceae</taxon>
        <taxon>Natronocalculus</taxon>
    </lineage>
</organism>
<feature type="binding site" evidence="5">
    <location>
        <begin position="60"/>
        <end position="64"/>
    </location>
    <ligand>
        <name>ATP</name>
        <dbReference type="ChEBI" id="CHEBI:30616"/>
    </ligand>
</feature>
<dbReference type="InterPro" id="IPR003593">
    <property type="entry name" value="AAA+_ATPase"/>
</dbReference>
<dbReference type="InterPro" id="IPR027417">
    <property type="entry name" value="P-loop_NTPase"/>
</dbReference>
<comment type="similarity">
    <text evidence="1 5">Belongs to the CDC6/cdc18 family.</text>
</comment>
<protein>
    <recommendedName>
        <fullName evidence="5">ORC1-type DNA replication protein</fullName>
    </recommendedName>
</protein>
<dbReference type="SMART" id="SM00382">
    <property type="entry name" value="AAA"/>
    <property type="match status" value="1"/>
</dbReference>
<comment type="caution">
    <text evidence="7">The sequence shown here is derived from an EMBL/GenBank/DDBJ whole genome shotgun (WGS) entry which is preliminary data.</text>
</comment>
<evidence type="ECO:0000256" key="2">
    <source>
        <dbReference type="ARBA" id="ARBA00022705"/>
    </source>
</evidence>
<dbReference type="InterPro" id="IPR036388">
    <property type="entry name" value="WH-like_DNA-bd_sf"/>
</dbReference>
<accession>A0AAE3FY22</accession>
<keyword evidence="8" id="KW-1185">Reference proteome</keyword>
<reference evidence="7" key="1">
    <citation type="journal article" date="2022" name="Syst. Appl. Microbiol.">
        <title>Natronocalculus amylovorans gen. nov., sp. nov., and Natranaeroarchaeum aerophilus sp. nov., dominant culturable amylolytic natronoarchaea from hypersaline soda lakes in southwestern Siberia.</title>
        <authorList>
            <person name="Sorokin D.Y."/>
            <person name="Elcheninov A.G."/>
            <person name="Khizhniak T.V."/>
            <person name="Koenen M."/>
            <person name="Bale N.J."/>
            <person name="Damste J.S.S."/>
            <person name="Kublanov I.V."/>
        </authorList>
    </citation>
    <scope>NUCLEOTIDE SEQUENCE</scope>
    <source>
        <strain evidence="7">AArc-St2</strain>
    </source>
</reference>